<keyword evidence="3" id="KW-1185">Reference proteome</keyword>
<dbReference type="InterPro" id="IPR001242">
    <property type="entry name" value="Condensation_dom"/>
</dbReference>
<dbReference type="PANTHER" id="PTHR45527:SF1">
    <property type="entry name" value="FATTY ACID SYNTHASE"/>
    <property type="match status" value="1"/>
</dbReference>
<evidence type="ECO:0000313" key="3">
    <source>
        <dbReference type="Proteomes" id="UP001595855"/>
    </source>
</evidence>
<dbReference type="EMBL" id="JBHSJO010000003">
    <property type="protein sequence ID" value="MFC5020398.1"/>
    <property type="molecule type" value="Genomic_DNA"/>
</dbReference>
<dbReference type="Gene3D" id="3.40.50.1820">
    <property type="entry name" value="alpha/beta hydrolase"/>
    <property type="match status" value="1"/>
</dbReference>
<name>A0ABV9X943_9ACTN</name>
<accession>A0ABV9X943</accession>
<dbReference type="Pfam" id="PF00668">
    <property type="entry name" value="Condensation"/>
    <property type="match status" value="1"/>
</dbReference>
<feature type="domain" description="Condensation" evidence="1">
    <location>
        <begin position="124"/>
        <end position="446"/>
    </location>
</feature>
<dbReference type="PANTHER" id="PTHR45527">
    <property type="entry name" value="NONRIBOSOMAL PEPTIDE SYNTHETASE"/>
    <property type="match status" value="1"/>
</dbReference>
<dbReference type="SUPFAM" id="SSF52777">
    <property type="entry name" value="CoA-dependent acyltransferases"/>
    <property type="match status" value="2"/>
</dbReference>
<dbReference type="InterPro" id="IPR029058">
    <property type="entry name" value="AB_hydrolase_fold"/>
</dbReference>
<dbReference type="RefSeq" id="WP_328661902.1">
    <property type="nucleotide sequence ID" value="NZ_BAAATN010000022.1"/>
</dbReference>
<gene>
    <name evidence="2" type="ORF">ACFPRC_36905</name>
</gene>
<evidence type="ECO:0000313" key="2">
    <source>
        <dbReference type="EMBL" id="MFC5020398.1"/>
    </source>
</evidence>
<proteinExistence type="predicted"/>
<reference evidence="3" key="1">
    <citation type="journal article" date="2019" name="Int. J. Syst. Evol. Microbiol.">
        <title>The Global Catalogue of Microorganisms (GCM) 10K type strain sequencing project: providing services to taxonomists for standard genome sequencing and annotation.</title>
        <authorList>
            <consortium name="The Broad Institute Genomics Platform"/>
            <consortium name="The Broad Institute Genome Sequencing Center for Infectious Disease"/>
            <person name="Wu L."/>
            <person name="Ma J."/>
        </authorList>
    </citation>
    <scope>NUCLEOTIDE SEQUENCE [LARGE SCALE GENOMIC DNA]</scope>
    <source>
        <strain evidence="3">CGMCC 4.1542</strain>
    </source>
</reference>
<dbReference type="Gene3D" id="3.30.559.30">
    <property type="entry name" value="Nonribosomal peptide synthetase, condensation domain"/>
    <property type="match status" value="1"/>
</dbReference>
<comment type="caution">
    <text evidence="2">The sequence shown here is derived from an EMBL/GenBank/DDBJ whole genome shotgun (WGS) entry which is preliminary data.</text>
</comment>
<protein>
    <submittedName>
        <fullName evidence="2">Condensation domain-containing protein</fullName>
    </submittedName>
</protein>
<dbReference type="Gene3D" id="3.30.559.10">
    <property type="entry name" value="Chloramphenicol acetyltransferase-like domain"/>
    <property type="match status" value="1"/>
</dbReference>
<dbReference type="Proteomes" id="UP001595855">
    <property type="component" value="Unassembled WGS sequence"/>
</dbReference>
<organism evidence="2 3">
    <name type="scientific">Streptomyces lienomycini</name>
    <dbReference type="NCBI Taxonomy" id="284035"/>
    <lineage>
        <taxon>Bacteria</taxon>
        <taxon>Bacillati</taxon>
        <taxon>Actinomycetota</taxon>
        <taxon>Actinomycetes</taxon>
        <taxon>Kitasatosporales</taxon>
        <taxon>Streptomycetaceae</taxon>
        <taxon>Streptomyces</taxon>
    </lineage>
</organism>
<evidence type="ECO:0000259" key="1">
    <source>
        <dbReference type="Pfam" id="PF00668"/>
    </source>
</evidence>
<dbReference type="InterPro" id="IPR023213">
    <property type="entry name" value="CAT-like_dom_sf"/>
</dbReference>
<sequence length="712" mass="75016">MVTTDRTAAPSVIVILDARHPAHVSLDVLGPLDEGVLEAALDRIAVGHPGPLPAPPQMLRHGPEHHTLRVAVEGEAAAYPAGRLADLITGAASAGTWGGPSPWFGERARSSQPAGVFAQDLGSTPTQRETLSHATVHPDRHVEQLSWRWHGPLDLARFAAAWQSVFDRETVLRAAFTWDPRPRAVLFRHARPVVVRHAYGSVVGGDGGWAHLPELARLMEREREQGFDLRRPGLLRVALLDSAPPQGGGAVAPTDVVVTYHRTMLDSWSVRLLLREFHHAYLADGSLPGGERRPDLRDYLRWLEGQESAGAQAFWAGDTGTVPAGLGRATAGTATGRNGTGRHRLRLNPEETGRLTGWAARRGVTESSALHAVWAMLLYRASEAGAGPAVVRFDVVVSGRGVPLDGVERIPAPLAGPLPLSVEVDPAGTVAGLLRSLRDRALDMTAYEWASSGQVDEWRGHPGKAEPAESVVVFERWARTAPDPLAALGVRIGHPELTAGPTASPVGIVAQHDRQGGLVLSAVHDRARLEDEKVVALLEETGRLLRELPLTAGESTTVADVLADVPDTAAPRLHDGPEPRPARPTLVPLREAAAPGSGNVCLISPPGAVDTSRGRLVRQYPGAEALTSLESAAVDTRACVTTLEPLLGSGSGLVLGGLSGTGAIAHEIAREIAAAGLRPPLVVVGGTPGSPENAGDDAVDALARTLAAVTGR</sequence>